<organism evidence="2 3">
    <name type="scientific">Sinobaca qinghaiensis</name>
    <dbReference type="NCBI Taxonomy" id="342944"/>
    <lineage>
        <taxon>Bacteria</taxon>
        <taxon>Bacillati</taxon>
        <taxon>Bacillota</taxon>
        <taxon>Bacilli</taxon>
        <taxon>Bacillales</taxon>
        <taxon>Sporolactobacillaceae</taxon>
        <taxon>Sinobaca</taxon>
    </lineage>
</organism>
<sequence>MKKLETERLYLRELVMEDKDALYNILSDPETMQYYPQTFDEVKVKRWIQWNMDNYQKYNHGLWAVILKNNDEFIGECGITMQEIENEIVPEIGFHIQKNYWNKGYATEAAIACRDYAFNTLNYSKIFSYTTLRNIPSQKIAKKLGMQTYKIFEKNDENQIAQIVFNTKQDKNRSK</sequence>
<dbReference type="GO" id="GO:0016747">
    <property type="term" value="F:acyltransferase activity, transferring groups other than amino-acyl groups"/>
    <property type="evidence" value="ECO:0007669"/>
    <property type="project" value="InterPro"/>
</dbReference>
<dbReference type="InterPro" id="IPR000182">
    <property type="entry name" value="GNAT_dom"/>
</dbReference>
<dbReference type="InterPro" id="IPR051531">
    <property type="entry name" value="N-acetyltransferase"/>
</dbReference>
<comment type="caution">
    <text evidence="2">The sequence shown here is derived from an EMBL/GenBank/DDBJ whole genome shotgun (WGS) entry which is preliminary data.</text>
</comment>
<evidence type="ECO:0000259" key="1">
    <source>
        <dbReference type="PROSITE" id="PS51186"/>
    </source>
</evidence>
<dbReference type="EMBL" id="RAPK01000011">
    <property type="protein sequence ID" value="RKD69602.1"/>
    <property type="molecule type" value="Genomic_DNA"/>
</dbReference>
<dbReference type="Proteomes" id="UP000285120">
    <property type="component" value="Unassembled WGS sequence"/>
</dbReference>
<dbReference type="SUPFAM" id="SSF55729">
    <property type="entry name" value="Acyl-CoA N-acyltransferases (Nat)"/>
    <property type="match status" value="1"/>
</dbReference>
<accession>A0A419UWT5</accession>
<evidence type="ECO:0000313" key="2">
    <source>
        <dbReference type="EMBL" id="RKD69602.1"/>
    </source>
</evidence>
<reference evidence="2 3" key="1">
    <citation type="submission" date="2018-09" db="EMBL/GenBank/DDBJ databases">
        <title>Genomic Encyclopedia of Archaeal and Bacterial Type Strains, Phase II (KMG-II): from individual species to whole genera.</title>
        <authorList>
            <person name="Goeker M."/>
        </authorList>
    </citation>
    <scope>NUCLEOTIDE SEQUENCE [LARGE SCALE GENOMIC DNA]</scope>
    <source>
        <strain evidence="2 3">DSM 17008</strain>
    </source>
</reference>
<keyword evidence="3" id="KW-1185">Reference proteome</keyword>
<dbReference type="InterPro" id="IPR016181">
    <property type="entry name" value="Acyl_CoA_acyltransferase"/>
</dbReference>
<gene>
    <name evidence="2" type="ORF">ATL39_3025</name>
</gene>
<dbReference type="PANTHER" id="PTHR43792">
    <property type="entry name" value="GNAT FAMILY, PUTATIVE (AFU_ORTHOLOGUE AFUA_3G00765)-RELATED-RELATED"/>
    <property type="match status" value="1"/>
</dbReference>
<keyword evidence="2" id="KW-0808">Transferase</keyword>
<dbReference type="OrthoDB" id="9798081at2"/>
<dbReference type="RefSeq" id="WP_120194160.1">
    <property type="nucleotide sequence ID" value="NZ_RAPK01000011.1"/>
</dbReference>
<feature type="domain" description="N-acetyltransferase" evidence="1">
    <location>
        <begin position="9"/>
        <end position="169"/>
    </location>
</feature>
<evidence type="ECO:0000313" key="3">
    <source>
        <dbReference type="Proteomes" id="UP000285120"/>
    </source>
</evidence>
<proteinExistence type="predicted"/>
<dbReference type="Gene3D" id="3.40.630.30">
    <property type="match status" value="1"/>
</dbReference>
<dbReference type="PROSITE" id="PS51186">
    <property type="entry name" value="GNAT"/>
    <property type="match status" value="1"/>
</dbReference>
<dbReference type="Pfam" id="PF13302">
    <property type="entry name" value="Acetyltransf_3"/>
    <property type="match status" value="1"/>
</dbReference>
<dbReference type="PANTHER" id="PTHR43792:SF1">
    <property type="entry name" value="N-ACETYLTRANSFERASE DOMAIN-CONTAINING PROTEIN"/>
    <property type="match status" value="1"/>
</dbReference>
<name>A0A419UWT5_9BACL</name>
<protein>
    <submittedName>
        <fullName evidence="2">RimJ/RimL family protein N-acetyltransferase</fullName>
    </submittedName>
</protein>
<dbReference type="AlphaFoldDB" id="A0A419UWT5"/>